<protein>
    <submittedName>
        <fullName evidence="2">Phosphatidylserine/phosphatidylglycerophosphate/ cardiolipin synthase-like enzyme</fullName>
    </submittedName>
</protein>
<proteinExistence type="predicted"/>
<evidence type="ECO:0000313" key="3">
    <source>
        <dbReference type="Proteomes" id="UP000582643"/>
    </source>
</evidence>
<dbReference type="Proteomes" id="UP000582643">
    <property type="component" value="Unassembled WGS sequence"/>
</dbReference>
<dbReference type="AlphaFoldDB" id="A0A7W7TZ08"/>
<dbReference type="Gene3D" id="3.30.870.10">
    <property type="entry name" value="Endonuclease Chain A"/>
    <property type="match status" value="1"/>
</dbReference>
<accession>A0A7W7TZ08</accession>
<dbReference type="EMBL" id="JACHJY010000003">
    <property type="protein sequence ID" value="MBB4981566.1"/>
    <property type="molecule type" value="Genomic_DNA"/>
</dbReference>
<organism evidence="2 3">
    <name type="scientific">Streptomyces nymphaeiformis</name>
    <dbReference type="NCBI Taxonomy" id="2663842"/>
    <lineage>
        <taxon>Bacteria</taxon>
        <taxon>Bacillati</taxon>
        <taxon>Actinomycetota</taxon>
        <taxon>Actinomycetes</taxon>
        <taxon>Kitasatosporales</taxon>
        <taxon>Streptomycetaceae</taxon>
        <taxon>Streptomyces</taxon>
    </lineage>
</organism>
<gene>
    <name evidence="2" type="ORF">GGE06_002476</name>
</gene>
<evidence type="ECO:0000313" key="2">
    <source>
        <dbReference type="EMBL" id="MBB4981566.1"/>
    </source>
</evidence>
<name>A0A7W7TZ08_9ACTN</name>
<sequence length="465" mass="51723">MPDFSPDSLLAVRFDDARSGLELVAVVDAALPVALVTADVLAQDRKRLPLLDEFVLRLVNNKVTTEQAISGLLGVPERMVTQTVAQHFSDDYLTYARPLAGADLADRNLRLTGRGEQTARELAAITPVRVEQPLVYDQLLWKARPYDRHTVIPRGQAEEQDMILLPAAKSGPVESGDISAADINALLRERGNNDREVLQVRGITQTRARRVIPAKILVYSNPDRTDIELGVVVDGELSHAHELALITAGGAKALGITVEPAPERPILEPDLEQVRVPLSEVTQRRAERAAAQLSSSSPLSAAVSDPAPAEPEIRAIGVFEHPDVLDEALTHAQNRILVISPWIKQAIITTEFLSKLENRLRSGVRVDIAYGYEENDTKSDPIAIRRLENLAARYPDKFAFSRLRSTHAKVLVFDDVWVTTSFNWLSFKGDRNRSYRMEEGSLIHDKKHADAKYQRYLDLIGQQRQ</sequence>
<keyword evidence="3" id="KW-1185">Reference proteome</keyword>
<feature type="region of interest" description="Disordered" evidence="1">
    <location>
        <begin position="287"/>
        <end position="306"/>
    </location>
</feature>
<dbReference type="SUPFAM" id="SSF56024">
    <property type="entry name" value="Phospholipase D/nuclease"/>
    <property type="match status" value="1"/>
</dbReference>
<dbReference type="RefSeq" id="WP_184930838.1">
    <property type="nucleotide sequence ID" value="NZ_JACHJY010000003.1"/>
</dbReference>
<comment type="caution">
    <text evidence="2">The sequence shown here is derived from an EMBL/GenBank/DDBJ whole genome shotgun (WGS) entry which is preliminary data.</text>
</comment>
<evidence type="ECO:0000256" key="1">
    <source>
        <dbReference type="SAM" id="MobiDB-lite"/>
    </source>
</evidence>
<reference evidence="2 3" key="1">
    <citation type="submission" date="2020-08" db="EMBL/GenBank/DDBJ databases">
        <title>Genomic Encyclopedia of Type Strains, Phase III (KMG-III): the genomes of soil and plant-associated and newly described type strains.</title>
        <authorList>
            <person name="Whitman W."/>
        </authorList>
    </citation>
    <scope>NUCLEOTIDE SEQUENCE [LARGE SCALE GENOMIC DNA]</scope>
    <source>
        <strain evidence="2 3">SFB5A</strain>
    </source>
</reference>
<feature type="compositionally biased region" description="Low complexity" evidence="1">
    <location>
        <begin position="289"/>
        <end position="306"/>
    </location>
</feature>